<dbReference type="EMBL" id="BAAAZH010000012">
    <property type="protein sequence ID" value="GAA4117493.1"/>
    <property type="molecule type" value="Genomic_DNA"/>
</dbReference>
<evidence type="ECO:0000313" key="2">
    <source>
        <dbReference type="Proteomes" id="UP001501495"/>
    </source>
</evidence>
<name>A0ABP7XHN4_9ACTN</name>
<evidence type="ECO:0008006" key="3">
    <source>
        <dbReference type="Google" id="ProtNLM"/>
    </source>
</evidence>
<evidence type="ECO:0000313" key="1">
    <source>
        <dbReference type="EMBL" id="GAA4117493.1"/>
    </source>
</evidence>
<keyword evidence="2" id="KW-1185">Reference proteome</keyword>
<dbReference type="Proteomes" id="UP001501495">
    <property type="component" value="Unassembled WGS sequence"/>
</dbReference>
<dbReference type="SUPFAM" id="SSF88697">
    <property type="entry name" value="PUA domain-like"/>
    <property type="match status" value="1"/>
</dbReference>
<reference evidence="2" key="1">
    <citation type="journal article" date="2019" name="Int. J. Syst. Evol. Microbiol.">
        <title>The Global Catalogue of Microorganisms (GCM) 10K type strain sequencing project: providing services to taxonomists for standard genome sequencing and annotation.</title>
        <authorList>
            <consortium name="The Broad Institute Genomics Platform"/>
            <consortium name="The Broad Institute Genome Sequencing Center for Infectious Disease"/>
            <person name="Wu L."/>
            <person name="Ma J."/>
        </authorList>
    </citation>
    <scope>NUCLEOTIDE SEQUENCE [LARGE SCALE GENOMIC DNA]</scope>
    <source>
        <strain evidence="2">JCM 16703</strain>
    </source>
</reference>
<proteinExistence type="predicted"/>
<dbReference type="RefSeq" id="WP_344733019.1">
    <property type="nucleotide sequence ID" value="NZ_BAAAZH010000012.1"/>
</dbReference>
<accession>A0ABP7XHN4</accession>
<gene>
    <name evidence="1" type="ORF">GCM10022215_18230</name>
</gene>
<organism evidence="1 2">
    <name type="scientific">Nocardioides fonticola</name>
    <dbReference type="NCBI Taxonomy" id="450363"/>
    <lineage>
        <taxon>Bacteria</taxon>
        <taxon>Bacillati</taxon>
        <taxon>Actinomycetota</taxon>
        <taxon>Actinomycetes</taxon>
        <taxon>Propionibacteriales</taxon>
        <taxon>Nocardioidaceae</taxon>
        <taxon>Nocardioides</taxon>
    </lineage>
</organism>
<comment type="caution">
    <text evidence="1">The sequence shown here is derived from an EMBL/GenBank/DDBJ whole genome shotgun (WGS) entry which is preliminary data.</text>
</comment>
<sequence length="174" mass="18734">MTMKAITVRQPWAWAIAHGGKTVENRSQAFTYRGTLAIHAGHTSAPAAAFDTVDRIVGPASDPWERDHRVGAIVAVTTLVDAHVATAECCPGNPWAERPDQAPEHRRNRLTHLVLTDTYALDDPIPNVGGKLGLWSLTPVVGVDQIDALLAMYRDQFPAVASLRKILAASGGAR</sequence>
<dbReference type="Gene3D" id="2.30.130.30">
    <property type="entry name" value="Hypothetical protein"/>
    <property type="match status" value="1"/>
</dbReference>
<protein>
    <recommendedName>
        <fullName evidence="3">ASCH domain-containing protein</fullName>
    </recommendedName>
</protein>
<dbReference type="InterPro" id="IPR015947">
    <property type="entry name" value="PUA-like_sf"/>
</dbReference>